<keyword evidence="2" id="KW-0805">Transcription regulation</keyword>
<dbReference type="InterPro" id="IPR013325">
    <property type="entry name" value="RNA_pol_sigma_r2"/>
</dbReference>
<dbReference type="SUPFAM" id="SSF88659">
    <property type="entry name" value="Sigma3 and sigma4 domains of RNA polymerase sigma factors"/>
    <property type="match status" value="1"/>
</dbReference>
<dbReference type="InterPro" id="IPR036388">
    <property type="entry name" value="WH-like_DNA-bd_sf"/>
</dbReference>
<dbReference type="Pfam" id="PF08281">
    <property type="entry name" value="Sigma70_r4_2"/>
    <property type="match status" value="1"/>
</dbReference>
<dbReference type="Pfam" id="PF04542">
    <property type="entry name" value="Sigma70_r2"/>
    <property type="match status" value="1"/>
</dbReference>
<evidence type="ECO:0000256" key="4">
    <source>
        <dbReference type="ARBA" id="ARBA00023163"/>
    </source>
</evidence>
<dbReference type="Gene3D" id="1.10.10.10">
    <property type="entry name" value="Winged helix-like DNA-binding domain superfamily/Winged helix DNA-binding domain"/>
    <property type="match status" value="1"/>
</dbReference>
<dbReference type="EMBL" id="JAHESC010000043">
    <property type="protein sequence ID" value="MBT1689564.1"/>
    <property type="molecule type" value="Genomic_DNA"/>
</dbReference>
<protein>
    <submittedName>
        <fullName evidence="7">RNA polymerase sigma factor</fullName>
    </submittedName>
</protein>
<dbReference type="PANTHER" id="PTHR43133">
    <property type="entry name" value="RNA POLYMERASE ECF-TYPE SIGMA FACTO"/>
    <property type="match status" value="1"/>
</dbReference>
<feature type="domain" description="RNA polymerase sigma-70 region 2" evidence="5">
    <location>
        <begin position="30"/>
        <end position="93"/>
    </location>
</feature>
<proteinExistence type="inferred from homology"/>
<evidence type="ECO:0000259" key="6">
    <source>
        <dbReference type="Pfam" id="PF08281"/>
    </source>
</evidence>
<dbReference type="Proteomes" id="UP001319180">
    <property type="component" value="Unassembled WGS sequence"/>
</dbReference>
<evidence type="ECO:0000256" key="2">
    <source>
        <dbReference type="ARBA" id="ARBA00023015"/>
    </source>
</evidence>
<keyword evidence="3" id="KW-0731">Sigma factor</keyword>
<gene>
    <name evidence="7" type="ORF">KK078_23575</name>
</gene>
<name>A0AAP2DCN8_9BACT</name>
<evidence type="ECO:0000259" key="5">
    <source>
        <dbReference type="Pfam" id="PF04542"/>
    </source>
</evidence>
<dbReference type="NCBIfam" id="TIGR02937">
    <property type="entry name" value="sigma70-ECF"/>
    <property type="match status" value="1"/>
</dbReference>
<sequence length="194" mass="22481">MKMPNPPPTDTILRATRGSTQAFREVVEWLQPYAYSVAYRFTGDADDAQDIVQEAFVRLWRHLPDYRPEVKLTTWLYRIVVNLCFDFLKSRHRRQQKNRVGLADGHGIPDLSSPEKDLQQRELLQSVHRACETLPPKQRAVFILRDLEGLSAQEACEALSMDAGTLKSNLFYARRQVGEKLRAFYQDNTNHFSL</sequence>
<organism evidence="7 8">
    <name type="scientific">Dawidia soli</name>
    <dbReference type="NCBI Taxonomy" id="2782352"/>
    <lineage>
        <taxon>Bacteria</taxon>
        <taxon>Pseudomonadati</taxon>
        <taxon>Bacteroidota</taxon>
        <taxon>Cytophagia</taxon>
        <taxon>Cytophagales</taxon>
        <taxon>Chryseotaleaceae</taxon>
        <taxon>Dawidia</taxon>
    </lineage>
</organism>
<dbReference type="InterPro" id="IPR007627">
    <property type="entry name" value="RNA_pol_sigma70_r2"/>
</dbReference>
<dbReference type="GO" id="GO:0016987">
    <property type="term" value="F:sigma factor activity"/>
    <property type="evidence" value="ECO:0007669"/>
    <property type="project" value="UniProtKB-KW"/>
</dbReference>
<dbReference type="InterPro" id="IPR013249">
    <property type="entry name" value="RNA_pol_sigma70_r4_t2"/>
</dbReference>
<feature type="domain" description="RNA polymerase sigma factor 70 region 4 type 2" evidence="6">
    <location>
        <begin position="125"/>
        <end position="176"/>
    </location>
</feature>
<evidence type="ECO:0000256" key="1">
    <source>
        <dbReference type="ARBA" id="ARBA00010641"/>
    </source>
</evidence>
<dbReference type="GO" id="GO:0006352">
    <property type="term" value="P:DNA-templated transcription initiation"/>
    <property type="evidence" value="ECO:0007669"/>
    <property type="project" value="InterPro"/>
</dbReference>
<evidence type="ECO:0000256" key="3">
    <source>
        <dbReference type="ARBA" id="ARBA00023082"/>
    </source>
</evidence>
<dbReference type="InterPro" id="IPR014284">
    <property type="entry name" value="RNA_pol_sigma-70_dom"/>
</dbReference>
<evidence type="ECO:0000313" key="8">
    <source>
        <dbReference type="Proteomes" id="UP001319180"/>
    </source>
</evidence>
<dbReference type="InterPro" id="IPR013324">
    <property type="entry name" value="RNA_pol_sigma_r3/r4-like"/>
</dbReference>
<comment type="similarity">
    <text evidence="1">Belongs to the sigma-70 factor family. ECF subfamily.</text>
</comment>
<keyword evidence="4" id="KW-0804">Transcription</keyword>
<dbReference type="SUPFAM" id="SSF88946">
    <property type="entry name" value="Sigma2 domain of RNA polymerase sigma factors"/>
    <property type="match status" value="1"/>
</dbReference>
<accession>A0AAP2DCN8</accession>
<dbReference type="Gene3D" id="1.10.1740.10">
    <property type="match status" value="1"/>
</dbReference>
<comment type="caution">
    <text evidence="7">The sequence shown here is derived from an EMBL/GenBank/DDBJ whole genome shotgun (WGS) entry which is preliminary data.</text>
</comment>
<dbReference type="InterPro" id="IPR039425">
    <property type="entry name" value="RNA_pol_sigma-70-like"/>
</dbReference>
<dbReference type="PANTHER" id="PTHR43133:SF51">
    <property type="entry name" value="RNA POLYMERASE SIGMA FACTOR"/>
    <property type="match status" value="1"/>
</dbReference>
<reference evidence="7 8" key="1">
    <citation type="submission" date="2021-05" db="EMBL/GenBank/DDBJ databases">
        <title>A Polyphasic approach of four new species of the genus Ohtaekwangia: Ohtaekwangia histidinii sp. nov., Ohtaekwangia cretensis sp. nov., Ohtaekwangia indiensis sp. nov., Ohtaekwangia reichenbachii sp. nov. from diverse environment.</title>
        <authorList>
            <person name="Octaviana S."/>
        </authorList>
    </citation>
    <scope>NUCLEOTIDE SEQUENCE [LARGE SCALE GENOMIC DNA]</scope>
    <source>
        <strain evidence="7 8">PWU37</strain>
    </source>
</reference>
<dbReference type="CDD" id="cd06171">
    <property type="entry name" value="Sigma70_r4"/>
    <property type="match status" value="1"/>
</dbReference>
<keyword evidence="8" id="KW-1185">Reference proteome</keyword>
<dbReference type="GO" id="GO:0003677">
    <property type="term" value="F:DNA binding"/>
    <property type="evidence" value="ECO:0007669"/>
    <property type="project" value="InterPro"/>
</dbReference>
<evidence type="ECO:0000313" key="7">
    <source>
        <dbReference type="EMBL" id="MBT1689564.1"/>
    </source>
</evidence>
<dbReference type="AlphaFoldDB" id="A0AAP2DCN8"/>